<evidence type="ECO:0000313" key="2">
    <source>
        <dbReference type="Proteomes" id="UP001232973"/>
    </source>
</evidence>
<evidence type="ECO:0008006" key="3">
    <source>
        <dbReference type="Google" id="ProtNLM"/>
    </source>
</evidence>
<proteinExistence type="predicted"/>
<reference evidence="1 2" key="1">
    <citation type="submission" date="2023-07" db="EMBL/GenBank/DDBJ databases">
        <title>Genomic Encyclopedia of Type Strains, Phase IV (KMG-IV): sequencing the most valuable type-strain genomes for metagenomic binning, comparative biology and taxonomic classification.</title>
        <authorList>
            <person name="Goeker M."/>
        </authorList>
    </citation>
    <scope>NUCLEOTIDE SEQUENCE [LARGE SCALE GENOMIC DNA]</scope>
    <source>
        <strain evidence="1 2">DSM 4006</strain>
    </source>
</reference>
<evidence type="ECO:0000313" key="1">
    <source>
        <dbReference type="EMBL" id="MDQ0191180.1"/>
    </source>
</evidence>
<accession>A0ABT9XM27</accession>
<dbReference type="Proteomes" id="UP001232973">
    <property type="component" value="Unassembled WGS sequence"/>
</dbReference>
<name>A0ABT9XM27_9BACL</name>
<organism evidence="1 2">
    <name type="scientific">Alicyclobacillus cycloheptanicus</name>
    <dbReference type="NCBI Taxonomy" id="1457"/>
    <lineage>
        <taxon>Bacteria</taxon>
        <taxon>Bacillati</taxon>
        <taxon>Bacillota</taxon>
        <taxon>Bacilli</taxon>
        <taxon>Bacillales</taxon>
        <taxon>Alicyclobacillaceae</taxon>
        <taxon>Alicyclobacillus</taxon>
    </lineage>
</organism>
<keyword evidence="2" id="KW-1185">Reference proteome</keyword>
<dbReference type="EMBL" id="JAUSTP010000033">
    <property type="protein sequence ID" value="MDQ0191180.1"/>
    <property type="molecule type" value="Genomic_DNA"/>
</dbReference>
<sequence length="35" mass="3944">MTGSEKMEVRRMYQEGVSISELSRRTKQALAAISV</sequence>
<protein>
    <recommendedName>
        <fullName evidence="3">Transposase IS30-like HTH domain-containing protein</fullName>
    </recommendedName>
</protein>
<comment type="caution">
    <text evidence="1">The sequence shown here is derived from an EMBL/GenBank/DDBJ whole genome shotgun (WGS) entry which is preliminary data.</text>
</comment>
<gene>
    <name evidence="1" type="ORF">J2S03_003049</name>
</gene>